<dbReference type="Proteomes" id="UP000037460">
    <property type="component" value="Unassembled WGS sequence"/>
</dbReference>
<protein>
    <submittedName>
        <fullName evidence="1">Pkd domain-containing protein</fullName>
    </submittedName>
</protein>
<accession>A0A0M0JP28</accession>
<dbReference type="AlphaFoldDB" id="A0A0M0JP28"/>
<sequence>MPSSDAPFEWAVSSGGSASSIAPDGAGGAFVTGIFSGRQLFGSTTLEGYNNYDTFLMHVTALGAIDWAIQGNMSDSFGRSLTHDGSGGALVTGCFSGSSAPARAYVMHVMRSGVIDWVAVAGGKSFDNAYFTAGTSNLAQGTGIVSDGAGGALVTGWFSGVASFGSTSLESRGDLDVFVMHVTASGAIDWAVQAGGRSMTMAWVSRAMARAVHS</sequence>
<gene>
    <name evidence="1" type="ORF">Ctob_010588</name>
</gene>
<name>A0A0M0JP28_9EUKA</name>
<reference evidence="2" key="1">
    <citation type="journal article" date="2015" name="PLoS Genet.">
        <title>Genome Sequence and Transcriptome Analyses of Chrysochromulina tobin: Metabolic Tools for Enhanced Algal Fitness in the Prominent Order Prymnesiales (Haptophyceae).</title>
        <authorList>
            <person name="Hovde B.T."/>
            <person name="Deodato C.R."/>
            <person name="Hunsperger H.M."/>
            <person name="Ryken S.A."/>
            <person name="Yost W."/>
            <person name="Jha R.K."/>
            <person name="Patterson J."/>
            <person name="Monnat R.J. Jr."/>
            <person name="Barlow S.B."/>
            <person name="Starkenburg S.R."/>
            <person name="Cattolico R.A."/>
        </authorList>
    </citation>
    <scope>NUCLEOTIDE SEQUENCE</scope>
    <source>
        <strain evidence="2">CCMP291</strain>
    </source>
</reference>
<comment type="caution">
    <text evidence="1">The sequence shown here is derived from an EMBL/GenBank/DDBJ whole genome shotgun (WGS) entry which is preliminary data.</text>
</comment>
<keyword evidence="2" id="KW-1185">Reference proteome</keyword>
<evidence type="ECO:0000313" key="2">
    <source>
        <dbReference type="Proteomes" id="UP000037460"/>
    </source>
</evidence>
<dbReference type="EMBL" id="JWZX01002580">
    <property type="protein sequence ID" value="KOO28356.1"/>
    <property type="molecule type" value="Genomic_DNA"/>
</dbReference>
<proteinExistence type="predicted"/>
<evidence type="ECO:0000313" key="1">
    <source>
        <dbReference type="EMBL" id="KOO28356.1"/>
    </source>
</evidence>
<organism evidence="1 2">
    <name type="scientific">Chrysochromulina tobinii</name>
    <dbReference type="NCBI Taxonomy" id="1460289"/>
    <lineage>
        <taxon>Eukaryota</taxon>
        <taxon>Haptista</taxon>
        <taxon>Haptophyta</taxon>
        <taxon>Prymnesiophyceae</taxon>
        <taxon>Prymnesiales</taxon>
        <taxon>Chrysochromulinaceae</taxon>
        <taxon>Chrysochromulina</taxon>
    </lineage>
</organism>